<dbReference type="GO" id="GO:0006289">
    <property type="term" value="P:nucleotide-excision repair"/>
    <property type="evidence" value="ECO:0007669"/>
    <property type="project" value="TreeGrafter"/>
</dbReference>
<dbReference type="InterPro" id="IPR014001">
    <property type="entry name" value="Helicase_ATP-bd"/>
</dbReference>
<evidence type="ECO:0000256" key="1">
    <source>
        <dbReference type="ARBA" id="ARBA00022741"/>
    </source>
</evidence>
<evidence type="ECO:0000313" key="6">
    <source>
        <dbReference type="Proteomes" id="UP000198856"/>
    </source>
</evidence>
<dbReference type="Pfam" id="PF00270">
    <property type="entry name" value="DEAD"/>
    <property type="match status" value="2"/>
</dbReference>
<dbReference type="SUPFAM" id="SSF52540">
    <property type="entry name" value="P-loop containing nucleoside triphosphate hydrolases"/>
    <property type="match status" value="1"/>
</dbReference>
<dbReference type="GO" id="GO:0005524">
    <property type="term" value="F:ATP binding"/>
    <property type="evidence" value="ECO:0007669"/>
    <property type="project" value="UniProtKB-KW"/>
</dbReference>
<dbReference type="GO" id="GO:0043138">
    <property type="term" value="F:3'-5' DNA helicase activity"/>
    <property type="evidence" value="ECO:0007669"/>
    <property type="project" value="TreeGrafter"/>
</dbReference>
<proteinExistence type="predicted"/>
<evidence type="ECO:0000259" key="3">
    <source>
        <dbReference type="PROSITE" id="PS51192"/>
    </source>
</evidence>
<keyword evidence="5" id="KW-0347">Helicase</keyword>
<dbReference type="InterPro" id="IPR027417">
    <property type="entry name" value="P-loop_NTPase"/>
</dbReference>
<keyword evidence="1" id="KW-0547">Nucleotide-binding</keyword>
<dbReference type="InterPro" id="IPR011545">
    <property type="entry name" value="DEAD/DEAH_box_helicase_dom"/>
</dbReference>
<gene>
    <name evidence="5" type="ORF">SAMN05216226_1242</name>
</gene>
<feature type="domain" description="Helicase ATP-binding" evidence="3">
    <location>
        <begin position="244"/>
        <end position="465"/>
    </location>
</feature>
<organism evidence="5 6">
    <name type="scientific">Halovenus aranensis</name>
    <dbReference type="NCBI Taxonomy" id="890420"/>
    <lineage>
        <taxon>Archaea</taxon>
        <taxon>Methanobacteriati</taxon>
        <taxon>Methanobacteriota</taxon>
        <taxon>Stenosarchaea group</taxon>
        <taxon>Halobacteria</taxon>
        <taxon>Halobacteriales</taxon>
        <taxon>Haloarculaceae</taxon>
        <taxon>Halovenus</taxon>
    </lineage>
</organism>
<dbReference type="EMBL" id="FNFC01000024">
    <property type="protein sequence ID" value="SDK14467.1"/>
    <property type="molecule type" value="Genomic_DNA"/>
</dbReference>
<keyword evidence="5" id="KW-0378">Hydrolase</keyword>
<name>A0A1G8ZHE9_9EURY</name>
<dbReference type="Gene3D" id="3.40.50.300">
    <property type="entry name" value="P-loop containing nucleotide triphosphate hydrolases"/>
    <property type="match status" value="2"/>
</dbReference>
<evidence type="ECO:0000259" key="4">
    <source>
        <dbReference type="PROSITE" id="PS51194"/>
    </source>
</evidence>
<dbReference type="AlphaFoldDB" id="A0A1G8ZHE9"/>
<evidence type="ECO:0000313" key="5">
    <source>
        <dbReference type="EMBL" id="SDK14467.1"/>
    </source>
</evidence>
<dbReference type="InterPro" id="IPR001650">
    <property type="entry name" value="Helicase_C-like"/>
</dbReference>
<dbReference type="PANTHER" id="PTHR47957">
    <property type="entry name" value="ATP-DEPENDENT HELICASE HRQ1"/>
    <property type="match status" value="1"/>
</dbReference>
<dbReference type="CDD" id="cd18785">
    <property type="entry name" value="SF2_C"/>
    <property type="match status" value="1"/>
</dbReference>
<dbReference type="GO" id="GO:0003676">
    <property type="term" value="F:nucleic acid binding"/>
    <property type="evidence" value="ECO:0007669"/>
    <property type="project" value="InterPro"/>
</dbReference>
<dbReference type="STRING" id="890420.SAMN05216226_1242"/>
<protein>
    <submittedName>
        <fullName evidence="5">DEAD/DEAH box helicase</fullName>
    </submittedName>
</protein>
<feature type="domain" description="Helicase C-terminal" evidence="4">
    <location>
        <begin position="642"/>
        <end position="799"/>
    </location>
</feature>
<accession>A0A1G8ZHE9</accession>
<dbReference type="SMART" id="SM00487">
    <property type="entry name" value="DEXDc"/>
    <property type="match status" value="1"/>
</dbReference>
<reference evidence="5 6" key="1">
    <citation type="submission" date="2016-10" db="EMBL/GenBank/DDBJ databases">
        <authorList>
            <person name="de Groot N.N."/>
        </authorList>
    </citation>
    <scope>NUCLEOTIDE SEQUENCE [LARGE SCALE GENOMIC DNA]</scope>
    <source>
        <strain evidence="5 6">IBRC-M10015</strain>
    </source>
</reference>
<dbReference type="OrthoDB" id="36796at2157"/>
<dbReference type="PROSITE" id="PS51192">
    <property type="entry name" value="HELICASE_ATP_BIND_1"/>
    <property type="match status" value="1"/>
</dbReference>
<sequence>MSNAAMGQHEHLDAVKEMWEVLVDEEDHDDLQQHVLRWVDNACKQQINAGNYDATVALSDLFDRFHRTFVLGENEPETGENIDITYVFPAQLTTKTASQLLFQHVIDKLVERDVLLYVYDKQRVRSRVAEVTRYFALLRQRFADQSGFEHAPSLTKMVKMDIQSREKPKWGDQGIDLGDKIREILQRASTGEPASEFGSVGRTDWREATNDALTLIYRLCKRRGMTGLAAFQGRSLDELYRRAVTERNEERAHVITASTGGGKTEAFLFPILAYSLTANHDNIRVGGVDAVLAYPRKDLCDNQFERIVEYLYEIEQIIAADDELPYDSLPITVALQHGSASQSEISCPVDGCDGGMPTDDMVCDKDPAHKADFARSDKGATADIIVVTPDTLHRRLMDHRGYDQFWKHASPPKFVVLDEVHVYTNQYGMHVANVMRRFQAAMREVDPDQQPNLVASSATISNAEQFTEAIFGAPSAREITPRGKNEDIPWKETSKEFRKESEIEEIGWEYLIFIKATDPREVQVPQGEAKYKPRREWGPEDFEETNVTNLSSMIQVAFTMYHTILKQESDEGQLKNKILGFVDSIDSVKRLGDYIQDAESGRGVEGQELFTLRTPDAFLRDEDEPGTNPDCPKHQFRSNAASHERAVCEPLPPNKNLNPCPVYEAGECWWTMTDELDLEPMDVYLHKSGRTETPDGTRVEDDNWDLMVTTSALEVGFDHPGIIGTFQYRAPMNIPGFVQRKGRGGRDPDDQPISVVVLGSRPEDAFYFHHENLLSDPDERYLEINLDEENRFVRTEHLVSAIFDYLNVTDNETADEIYRRLDIEELDEKFTHEQDEIANWLRKAFPMMPEEQITAVIDEIGDYINLTQAPLTPASVGGGDIQEFWEAARFPRGTRQADLEESLDDLKFKRRLFQEIAAGNLDLENTSNK</sequence>
<evidence type="ECO:0000256" key="2">
    <source>
        <dbReference type="ARBA" id="ARBA00022840"/>
    </source>
</evidence>
<dbReference type="Proteomes" id="UP000198856">
    <property type="component" value="Unassembled WGS sequence"/>
</dbReference>
<dbReference type="PROSITE" id="PS51194">
    <property type="entry name" value="HELICASE_CTER"/>
    <property type="match status" value="1"/>
</dbReference>
<keyword evidence="2" id="KW-0067">ATP-binding</keyword>
<dbReference type="PANTHER" id="PTHR47957:SF3">
    <property type="entry name" value="ATP-DEPENDENT HELICASE HRQ1"/>
    <property type="match status" value="1"/>
</dbReference>
<keyword evidence="6" id="KW-1185">Reference proteome</keyword>
<dbReference type="GO" id="GO:0036297">
    <property type="term" value="P:interstrand cross-link repair"/>
    <property type="evidence" value="ECO:0007669"/>
    <property type="project" value="TreeGrafter"/>
</dbReference>
<dbReference type="RefSeq" id="WP_092704752.1">
    <property type="nucleotide sequence ID" value="NZ_FNFC01000024.1"/>
</dbReference>